<comment type="caution">
    <text evidence="11">The sequence shown here is derived from an EMBL/GenBank/DDBJ whole genome shotgun (WGS) entry which is preliminary data.</text>
</comment>
<evidence type="ECO:0000256" key="7">
    <source>
        <dbReference type="SAM" id="MobiDB-lite"/>
    </source>
</evidence>
<reference evidence="13 14" key="1">
    <citation type="submission" date="2020-10" db="EMBL/GenBank/DDBJ databases">
        <title>Connecting structure to function with the recovery of over 1000 high-quality activated sludge metagenome-assembled genomes encoding full-length rRNA genes using long-read sequencing.</title>
        <authorList>
            <person name="Singleton C.M."/>
            <person name="Petriglieri F."/>
            <person name="Kristensen J.M."/>
            <person name="Kirkegaard R.H."/>
            <person name="Michaelsen T.Y."/>
            <person name="Andersen M.H."/>
            <person name="Karst S.M."/>
            <person name="Dueholm M.S."/>
            <person name="Nielsen P.H."/>
            <person name="Albertsen M."/>
        </authorList>
    </citation>
    <scope>NUCLEOTIDE SEQUENCE [LARGE SCALE GENOMIC DNA]</scope>
    <source>
        <strain evidence="10">AalE_18-Q3-R2-46_BAT3C.188</strain>
        <strain evidence="11">Ega_18-Q3-R5-49_MAXAC.001</strain>
        <strain evidence="12">Ribe_18-Q3-R11-54_MAXAC.001</strain>
    </source>
</reference>
<dbReference type="Proteomes" id="UP000718281">
    <property type="component" value="Unassembled WGS sequence"/>
</dbReference>
<dbReference type="GO" id="GO:0018104">
    <property type="term" value="P:peptidoglycan-protein cross-linking"/>
    <property type="evidence" value="ECO:0007669"/>
    <property type="project" value="TreeGrafter"/>
</dbReference>
<organism evidence="11 14">
    <name type="scientific">Candidatus Phosphoribacter hodrii</name>
    <dbReference type="NCBI Taxonomy" id="2953743"/>
    <lineage>
        <taxon>Bacteria</taxon>
        <taxon>Bacillati</taxon>
        <taxon>Actinomycetota</taxon>
        <taxon>Actinomycetes</taxon>
        <taxon>Micrococcales</taxon>
        <taxon>Dermatophilaceae</taxon>
        <taxon>Candidatus Phosphoribacter</taxon>
    </lineage>
</organism>
<evidence type="ECO:0000256" key="3">
    <source>
        <dbReference type="ARBA" id="ARBA00022960"/>
    </source>
</evidence>
<dbReference type="Pfam" id="PF01471">
    <property type="entry name" value="PG_binding_1"/>
    <property type="match status" value="2"/>
</dbReference>
<dbReference type="CDD" id="cd16913">
    <property type="entry name" value="YkuD_like"/>
    <property type="match status" value="1"/>
</dbReference>
<dbReference type="PANTHER" id="PTHR30582">
    <property type="entry name" value="L,D-TRANSPEPTIDASE"/>
    <property type="match status" value="1"/>
</dbReference>
<evidence type="ECO:0000313" key="14">
    <source>
        <dbReference type="Proteomes" id="UP000726105"/>
    </source>
</evidence>
<name>A0A935IQ17_9MICO</name>
<dbReference type="Proteomes" id="UP000886632">
    <property type="component" value="Unassembled WGS sequence"/>
</dbReference>
<keyword evidence="2" id="KW-0808">Transferase</keyword>
<feature type="signal peptide" evidence="8">
    <location>
        <begin position="1"/>
        <end position="27"/>
    </location>
</feature>
<evidence type="ECO:0000256" key="8">
    <source>
        <dbReference type="SAM" id="SignalP"/>
    </source>
</evidence>
<evidence type="ECO:0000313" key="11">
    <source>
        <dbReference type="EMBL" id="MBK7274009.1"/>
    </source>
</evidence>
<dbReference type="AlphaFoldDB" id="A0A935IQ17"/>
<keyword evidence="5 6" id="KW-0961">Cell wall biogenesis/degradation</keyword>
<dbReference type="GO" id="GO:0016740">
    <property type="term" value="F:transferase activity"/>
    <property type="evidence" value="ECO:0007669"/>
    <property type="project" value="UniProtKB-KW"/>
</dbReference>
<evidence type="ECO:0000259" key="9">
    <source>
        <dbReference type="PROSITE" id="PS52029"/>
    </source>
</evidence>
<evidence type="ECO:0000256" key="4">
    <source>
        <dbReference type="ARBA" id="ARBA00022984"/>
    </source>
</evidence>
<feature type="domain" description="L,D-TPase catalytic" evidence="9">
    <location>
        <begin position="251"/>
        <end position="364"/>
    </location>
</feature>
<protein>
    <submittedName>
        <fullName evidence="11">Peptidoglycan-binding protein</fullName>
    </submittedName>
</protein>
<dbReference type="Gene3D" id="2.40.440.10">
    <property type="entry name" value="L,D-transpeptidase catalytic domain-like"/>
    <property type="match status" value="1"/>
</dbReference>
<dbReference type="Pfam" id="PF03734">
    <property type="entry name" value="YkuD"/>
    <property type="match status" value="1"/>
</dbReference>
<evidence type="ECO:0000256" key="2">
    <source>
        <dbReference type="ARBA" id="ARBA00022679"/>
    </source>
</evidence>
<gene>
    <name evidence="10" type="ORF">IPF40_12115</name>
    <name evidence="11" type="ORF">IPI13_12850</name>
    <name evidence="12" type="ORF">IPP00_10190</name>
</gene>
<evidence type="ECO:0000256" key="5">
    <source>
        <dbReference type="ARBA" id="ARBA00023316"/>
    </source>
</evidence>
<dbReference type="Gene3D" id="1.10.101.10">
    <property type="entry name" value="PGBD-like superfamily/PGBD"/>
    <property type="match status" value="2"/>
</dbReference>
<evidence type="ECO:0000256" key="6">
    <source>
        <dbReference type="PROSITE-ProRule" id="PRU01373"/>
    </source>
</evidence>
<dbReference type="InterPro" id="IPR036365">
    <property type="entry name" value="PGBD-like_sf"/>
</dbReference>
<dbReference type="InterPro" id="IPR050979">
    <property type="entry name" value="LD-transpeptidase"/>
</dbReference>
<dbReference type="SUPFAM" id="SSF47090">
    <property type="entry name" value="PGBD-like"/>
    <property type="match status" value="2"/>
</dbReference>
<dbReference type="PANTHER" id="PTHR30582:SF33">
    <property type="entry name" value="EXPORTED PROTEIN"/>
    <property type="match status" value="1"/>
</dbReference>
<dbReference type="GO" id="GO:0071972">
    <property type="term" value="F:peptidoglycan L,D-transpeptidase activity"/>
    <property type="evidence" value="ECO:0007669"/>
    <property type="project" value="TreeGrafter"/>
</dbReference>
<feature type="region of interest" description="Disordered" evidence="7">
    <location>
        <begin position="48"/>
        <end position="67"/>
    </location>
</feature>
<evidence type="ECO:0000313" key="12">
    <source>
        <dbReference type="EMBL" id="MBL0004327.1"/>
    </source>
</evidence>
<dbReference type="GO" id="GO:0005576">
    <property type="term" value="C:extracellular region"/>
    <property type="evidence" value="ECO:0007669"/>
    <property type="project" value="TreeGrafter"/>
</dbReference>
<dbReference type="EMBL" id="JADIXZ010000005">
    <property type="protein sequence ID" value="MBK6301747.1"/>
    <property type="molecule type" value="Genomic_DNA"/>
</dbReference>
<comment type="pathway">
    <text evidence="1 6">Cell wall biogenesis; peptidoglycan biosynthesis.</text>
</comment>
<dbReference type="InterPro" id="IPR002477">
    <property type="entry name" value="Peptidoglycan-bd-like"/>
</dbReference>
<feature type="active site" description="Proton donor/acceptor" evidence="6">
    <location>
        <position position="321"/>
    </location>
</feature>
<feature type="chain" id="PRO_5036602494" evidence="8">
    <location>
        <begin position="28"/>
        <end position="365"/>
    </location>
</feature>
<keyword evidence="4 6" id="KW-0573">Peptidoglycan synthesis</keyword>
<keyword evidence="3 6" id="KW-0133">Cell shape</keyword>
<accession>A0A935IQ17</accession>
<dbReference type="PROSITE" id="PS51257">
    <property type="entry name" value="PROKAR_LIPOPROTEIN"/>
    <property type="match status" value="1"/>
</dbReference>
<sequence length="365" mass="38446">MTRRIGRAARVGIISLAGVLVASACTAAPTPAAAPATAVVTPVAAQTSVTPTPSATPTATATPTAVPPLLAEGADGDQVRELQARLKQLKNFTSTVDGVYDAETTGAVQAFQTALKLPASGSVDETTWSTLLATTKAPSAEDLAGHLIAGPAILASGSSGAKVRELQARLKQLGRWTGDVTDSYGTKTVSAVKGYQTKRGLPVTGEVDQRTMDRIWGQTRKPTSNELNNVKPAPGAGLTTAGLDPRCLVGRVICASKSTRKVVWVVDGVPVMQMDARFGRAELPTNDGAFHIYWKSIDHYSKKYDAPMPYALFFNGGEAVHYSPEFASIGYSGVGSHGCVNTRDKAKMAWLFNEARVGDLVVVYR</sequence>
<feature type="active site" description="Nucleophile" evidence="6">
    <location>
        <position position="339"/>
    </location>
</feature>
<keyword evidence="8" id="KW-0732">Signal</keyword>
<dbReference type="InterPro" id="IPR036366">
    <property type="entry name" value="PGBDSf"/>
</dbReference>
<dbReference type="EMBL" id="JADKGK010000020">
    <property type="protein sequence ID" value="MBL0004327.1"/>
    <property type="molecule type" value="Genomic_DNA"/>
</dbReference>
<evidence type="ECO:0000313" key="10">
    <source>
        <dbReference type="EMBL" id="MBK6301747.1"/>
    </source>
</evidence>
<dbReference type="EMBL" id="JADJIB010000004">
    <property type="protein sequence ID" value="MBK7274009.1"/>
    <property type="molecule type" value="Genomic_DNA"/>
</dbReference>
<dbReference type="GO" id="GO:0071555">
    <property type="term" value="P:cell wall organization"/>
    <property type="evidence" value="ECO:0007669"/>
    <property type="project" value="UniProtKB-UniRule"/>
</dbReference>
<dbReference type="PROSITE" id="PS52029">
    <property type="entry name" value="LD_TPASE"/>
    <property type="match status" value="1"/>
</dbReference>
<evidence type="ECO:0000313" key="13">
    <source>
        <dbReference type="Proteomes" id="UP000718281"/>
    </source>
</evidence>
<proteinExistence type="predicted"/>
<dbReference type="InterPro" id="IPR005490">
    <property type="entry name" value="LD_TPept_cat_dom"/>
</dbReference>
<evidence type="ECO:0000256" key="1">
    <source>
        <dbReference type="ARBA" id="ARBA00004752"/>
    </source>
</evidence>
<dbReference type="InterPro" id="IPR038063">
    <property type="entry name" value="Transpep_catalytic_dom"/>
</dbReference>
<dbReference type="GO" id="GO:0008360">
    <property type="term" value="P:regulation of cell shape"/>
    <property type="evidence" value="ECO:0007669"/>
    <property type="project" value="UniProtKB-UniRule"/>
</dbReference>
<dbReference type="Proteomes" id="UP000726105">
    <property type="component" value="Unassembled WGS sequence"/>
</dbReference>
<dbReference type="SUPFAM" id="SSF141523">
    <property type="entry name" value="L,D-transpeptidase catalytic domain-like"/>
    <property type="match status" value="1"/>
</dbReference>